<evidence type="ECO:0000313" key="1">
    <source>
        <dbReference type="EMBL" id="QJA61578.1"/>
    </source>
</evidence>
<gene>
    <name evidence="1" type="ORF">MM415B00915_0002</name>
</gene>
<dbReference type="EMBL" id="MT141446">
    <property type="protein sequence ID" value="QJA61578.1"/>
    <property type="molecule type" value="Genomic_DNA"/>
</dbReference>
<dbReference type="AlphaFoldDB" id="A0A6M3IWB1"/>
<proteinExistence type="predicted"/>
<reference evidence="1" key="1">
    <citation type="submission" date="2020-03" db="EMBL/GenBank/DDBJ databases">
        <title>The deep terrestrial virosphere.</title>
        <authorList>
            <person name="Holmfeldt K."/>
            <person name="Nilsson E."/>
            <person name="Simone D."/>
            <person name="Lopez-Fernandez M."/>
            <person name="Wu X."/>
            <person name="de Brujin I."/>
            <person name="Lundin D."/>
            <person name="Andersson A."/>
            <person name="Bertilsson S."/>
            <person name="Dopson M."/>
        </authorList>
    </citation>
    <scope>NUCLEOTIDE SEQUENCE</scope>
    <source>
        <strain evidence="1">MM415B00915</strain>
    </source>
</reference>
<protein>
    <submittedName>
        <fullName evidence="1">Uncharacterized protein</fullName>
    </submittedName>
</protein>
<sequence>MVYVTGLEEKATYTRFISGEHAGHFMELIDMISIANTNCSNNYLIIFYCKTCKKRVEHFVVYPKEDKDERRASDILF</sequence>
<organism evidence="1">
    <name type="scientific">viral metagenome</name>
    <dbReference type="NCBI Taxonomy" id="1070528"/>
    <lineage>
        <taxon>unclassified sequences</taxon>
        <taxon>metagenomes</taxon>
        <taxon>organismal metagenomes</taxon>
    </lineage>
</organism>
<accession>A0A6M3IWB1</accession>
<name>A0A6M3IWB1_9ZZZZ</name>